<dbReference type="Proteomes" id="UP000266188">
    <property type="component" value="Unassembled WGS sequence"/>
</dbReference>
<comment type="similarity">
    <text evidence="2">Belongs to the major facilitator superfamily.</text>
</comment>
<dbReference type="SUPFAM" id="SSF103473">
    <property type="entry name" value="MFS general substrate transporter"/>
    <property type="match status" value="1"/>
</dbReference>
<feature type="transmembrane region" description="Helical" evidence="6">
    <location>
        <begin position="51"/>
        <end position="75"/>
    </location>
</feature>
<sequence length="262" mass="29070">MRETNATILLERKIKRLQKETGNPNLTSKMDLKRSPREMLVRAIIRPAKMLIFSPVVLLLSLYAALVYGLMYLLFATIPSVFGEQYGFNPGTAGLAYLGLGLGMMFALGIFAVLSDKLLGQKKGGTVARPELRLILMKWFGPIIPIGCFIYGWTAYYHVHWIVPILGTLIIGFGNFLIVMPVQIYLVDAFGPQAAASAIAANLVVRNLFGTFLALAAPPLYGRLGLGWGNSLLGFICLAFTPVPWLFYRYGEFLRTRFVVKL</sequence>
<proteinExistence type="inferred from homology"/>
<dbReference type="InterPro" id="IPR011701">
    <property type="entry name" value="MFS"/>
</dbReference>
<comment type="caution">
    <text evidence="7">The sequence shown here is derived from an EMBL/GenBank/DDBJ whole genome shotgun (WGS) entry which is preliminary data.</text>
</comment>
<feature type="transmembrane region" description="Helical" evidence="6">
    <location>
        <begin position="135"/>
        <end position="155"/>
    </location>
</feature>
<reference evidence="8" key="1">
    <citation type="submission" date="2017-02" db="EMBL/GenBank/DDBJ databases">
        <authorList>
            <person name="Tafer H."/>
            <person name="Lopandic K."/>
        </authorList>
    </citation>
    <scope>NUCLEOTIDE SEQUENCE [LARGE SCALE GENOMIC DNA]</scope>
    <source>
        <strain evidence="8">CBS 366.77</strain>
    </source>
</reference>
<dbReference type="PANTHER" id="PTHR23502:SF68">
    <property type="entry name" value="MULTIDRUG TRANSPORTER, PUTATIVE (AFU_ORTHOLOGUE AFUA_3G01120)-RELATED"/>
    <property type="match status" value="1"/>
</dbReference>
<evidence type="ECO:0000313" key="8">
    <source>
        <dbReference type="Proteomes" id="UP000266188"/>
    </source>
</evidence>
<dbReference type="GO" id="GO:0016020">
    <property type="term" value="C:membrane"/>
    <property type="evidence" value="ECO:0007669"/>
    <property type="project" value="UniProtKB-SubCell"/>
</dbReference>
<keyword evidence="3 6" id="KW-0812">Transmembrane</keyword>
<feature type="transmembrane region" description="Helical" evidence="6">
    <location>
        <begin position="95"/>
        <end position="114"/>
    </location>
</feature>
<dbReference type="Gene3D" id="1.20.1250.20">
    <property type="entry name" value="MFS general substrate transporter like domains"/>
    <property type="match status" value="1"/>
</dbReference>
<evidence type="ECO:0000256" key="4">
    <source>
        <dbReference type="ARBA" id="ARBA00022989"/>
    </source>
</evidence>
<evidence type="ECO:0000256" key="5">
    <source>
        <dbReference type="ARBA" id="ARBA00023136"/>
    </source>
</evidence>
<keyword evidence="8" id="KW-1185">Reference proteome</keyword>
<organism evidence="7 8">
    <name type="scientific">Aspergillus sclerotialis</name>
    <dbReference type="NCBI Taxonomy" id="2070753"/>
    <lineage>
        <taxon>Eukaryota</taxon>
        <taxon>Fungi</taxon>
        <taxon>Dikarya</taxon>
        <taxon>Ascomycota</taxon>
        <taxon>Pezizomycotina</taxon>
        <taxon>Eurotiomycetes</taxon>
        <taxon>Eurotiomycetidae</taxon>
        <taxon>Eurotiales</taxon>
        <taxon>Aspergillaceae</taxon>
        <taxon>Aspergillus</taxon>
        <taxon>Aspergillus subgen. Polypaecilum</taxon>
    </lineage>
</organism>
<evidence type="ECO:0000256" key="6">
    <source>
        <dbReference type="SAM" id="Phobius"/>
    </source>
</evidence>
<dbReference type="Pfam" id="PF07690">
    <property type="entry name" value="MFS_1"/>
    <property type="match status" value="1"/>
</dbReference>
<keyword evidence="5 6" id="KW-0472">Membrane</keyword>
<evidence type="ECO:0000313" key="7">
    <source>
        <dbReference type="EMBL" id="RJE25314.1"/>
    </source>
</evidence>
<dbReference type="GO" id="GO:0022857">
    <property type="term" value="F:transmembrane transporter activity"/>
    <property type="evidence" value="ECO:0007669"/>
    <property type="project" value="InterPro"/>
</dbReference>
<protein>
    <submittedName>
        <fullName evidence="7">Major Facilitator Superfamily</fullName>
    </submittedName>
</protein>
<dbReference type="EMBL" id="MVGC01000051">
    <property type="protein sequence ID" value="RJE25314.1"/>
    <property type="molecule type" value="Genomic_DNA"/>
</dbReference>
<dbReference type="AlphaFoldDB" id="A0A3A3A0X6"/>
<gene>
    <name evidence="7" type="ORF">PHISCL_02343</name>
</gene>
<accession>A0A3A3A0X6</accession>
<feature type="transmembrane region" description="Helical" evidence="6">
    <location>
        <begin position="227"/>
        <end position="248"/>
    </location>
</feature>
<dbReference type="OrthoDB" id="5296287at2759"/>
<evidence type="ECO:0000256" key="2">
    <source>
        <dbReference type="ARBA" id="ARBA00008335"/>
    </source>
</evidence>
<evidence type="ECO:0000256" key="1">
    <source>
        <dbReference type="ARBA" id="ARBA00004141"/>
    </source>
</evidence>
<dbReference type="PANTHER" id="PTHR23502">
    <property type="entry name" value="MAJOR FACILITATOR SUPERFAMILY"/>
    <property type="match status" value="1"/>
</dbReference>
<evidence type="ECO:0000256" key="3">
    <source>
        <dbReference type="ARBA" id="ARBA00022692"/>
    </source>
</evidence>
<keyword evidence="4 6" id="KW-1133">Transmembrane helix</keyword>
<dbReference type="STRING" id="2070753.A0A3A3A0X6"/>
<feature type="transmembrane region" description="Helical" evidence="6">
    <location>
        <begin position="161"/>
        <end position="187"/>
    </location>
</feature>
<comment type="subcellular location">
    <subcellularLocation>
        <location evidence="1">Membrane</location>
        <topology evidence="1">Multi-pass membrane protein</topology>
    </subcellularLocation>
</comment>
<name>A0A3A3A0X6_9EURO</name>
<dbReference type="InterPro" id="IPR036259">
    <property type="entry name" value="MFS_trans_sf"/>
</dbReference>
<feature type="transmembrane region" description="Helical" evidence="6">
    <location>
        <begin position="199"/>
        <end position="221"/>
    </location>
</feature>